<gene>
    <name evidence="1" type="ORF">SAMN02745191_1561</name>
</gene>
<dbReference type="AlphaFoldDB" id="A0A1T4NC00"/>
<accession>A0A1T4NC00</accession>
<organism evidence="1 2">
    <name type="scientific">Anaerorhabdus furcosa</name>
    <dbReference type="NCBI Taxonomy" id="118967"/>
    <lineage>
        <taxon>Bacteria</taxon>
        <taxon>Bacillati</taxon>
        <taxon>Bacillota</taxon>
        <taxon>Erysipelotrichia</taxon>
        <taxon>Erysipelotrichales</taxon>
        <taxon>Erysipelotrichaceae</taxon>
        <taxon>Anaerorhabdus</taxon>
    </lineage>
</organism>
<dbReference type="STRING" id="118967.SAMN02745191_1561"/>
<sequence>MTQTVKIVTDLNNFERIVLAHKDAQGIVHIAHSFFYNGRDGSEYLLFLYKDALPKGNFVEGWNYLDENSVNTTIVGVHDHSVAVEDFLACWDPSKTMNDIQFYQVRDFSEVDDMYDKIKIEPNQVVAFGIIK</sequence>
<evidence type="ECO:0000313" key="2">
    <source>
        <dbReference type="Proteomes" id="UP000243297"/>
    </source>
</evidence>
<proteinExistence type="predicted"/>
<keyword evidence="2" id="KW-1185">Reference proteome</keyword>
<evidence type="ECO:0000313" key="1">
    <source>
        <dbReference type="EMBL" id="SJZ76567.1"/>
    </source>
</evidence>
<dbReference type="RefSeq" id="WP_078711960.1">
    <property type="nucleotide sequence ID" value="NZ_FUWY01000004.1"/>
</dbReference>
<reference evidence="2" key="1">
    <citation type="submission" date="2017-02" db="EMBL/GenBank/DDBJ databases">
        <authorList>
            <person name="Varghese N."/>
            <person name="Submissions S."/>
        </authorList>
    </citation>
    <scope>NUCLEOTIDE SEQUENCE [LARGE SCALE GENOMIC DNA]</scope>
    <source>
        <strain evidence="2">ATCC 25662</strain>
    </source>
</reference>
<dbReference type="Proteomes" id="UP000243297">
    <property type="component" value="Unassembled WGS sequence"/>
</dbReference>
<protein>
    <submittedName>
        <fullName evidence="1">Uncharacterized protein</fullName>
    </submittedName>
</protein>
<name>A0A1T4NC00_9FIRM</name>
<dbReference type="EMBL" id="FUWY01000004">
    <property type="protein sequence ID" value="SJZ76567.1"/>
    <property type="molecule type" value="Genomic_DNA"/>
</dbReference>